<dbReference type="OrthoDB" id="7851333at2"/>
<keyword evidence="1" id="KW-0812">Transmembrane</keyword>
<evidence type="ECO:0000256" key="1">
    <source>
        <dbReference type="SAM" id="Phobius"/>
    </source>
</evidence>
<evidence type="ECO:0000313" key="3">
    <source>
        <dbReference type="Proteomes" id="UP000243859"/>
    </source>
</evidence>
<dbReference type="EMBL" id="QAAA01000004">
    <property type="protein sequence ID" value="PTN03060.1"/>
    <property type="molecule type" value="Genomic_DNA"/>
</dbReference>
<dbReference type="Proteomes" id="UP000243859">
    <property type="component" value="Unassembled WGS sequence"/>
</dbReference>
<gene>
    <name evidence="2" type="ORF">C8N32_104171</name>
</gene>
<evidence type="ECO:0000313" key="2">
    <source>
        <dbReference type="EMBL" id="PTN03060.1"/>
    </source>
</evidence>
<comment type="caution">
    <text evidence="2">The sequence shown here is derived from an EMBL/GenBank/DDBJ whole genome shotgun (WGS) entry which is preliminary data.</text>
</comment>
<organism evidence="2 3">
    <name type="scientific">Rhodovulum imhoffii</name>
    <dbReference type="NCBI Taxonomy" id="365340"/>
    <lineage>
        <taxon>Bacteria</taxon>
        <taxon>Pseudomonadati</taxon>
        <taxon>Pseudomonadota</taxon>
        <taxon>Alphaproteobacteria</taxon>
        <taxon>Rhodobacterales</taxon>
        <taxon>Paracoccaceae</taxon>
        <taxon>Rhodovulum</taxon>
    </lineage>
</organism>
<reference evidence="2 3" key="1">
    <citation type="submission" date="2018-04" db="EMBL/GenBank/DDBJ databases">
        <title>Genomic Encyclopedia of Archaeal and Bacterial Type Strains, Phase II (KMG-II): from individual species to whole genera.</title>
        <authorList>
            <person name="Goeker M."/>
        </authorList>
    </citation>
    <scope>NUCLEOTIDE SEQUENCE [LARGE SCALE GENOMIC DNA]</scope>
    <source>
        <strain evidence="2 3">DSM 18064</strain>
    </source>
</reference>
<feature type="transmembrane region" description="Helical" evidence="1">
    <location>
        <begin position="12"/>
        <end position="31"/>
    </location>
</feature>
<sequence length="172" mass="18388">MSFFRAQAIARLLLWREVLIGSGALGLGVWLASRGGALFYVLGAVVVLAGGSMIWVALRRLRFGMGGQAPGMVEVREGQISYLAQAGGFAALSELTEIRVIFDDRNIRFWQLFQDGLPTLTIPADATGGGDLFDAFVSLPGARPVVFLAARARPASDGPVTVWRRRAGPALT</sequence>
<accession>A0A2T5BUA9</accession>
<proteinExistence type="predicted"/>
<protein>
    <submittedName>
        <fullName evidence="2">Uncharacterized protein</fullName>
    </submittedName>
</protein>
<keyword evidence="1" id="KW-0472">Membrane</keyword>
<dbReference type="AlphaFoldDB" id="A0A2T5BUA9"/>
<keyword evidence="1" id="KW-1133">Transmembrane helix</keyword>
<dbReference type="RefSeq" id="WP_107891414.1">
    <property type="nucleotide sequence ID" value="NZ_NHSI01000059.1"/>
</dbReference>
<name>A0A2T5BUA9_9RHOB</name>
<feature type="transmembrane region" description="Helical" evidence="1">
    <location>
        <begin position="37"/>
        <end position="58"/>
    </location>
</feature>
<keyword evidence="3" id="KW-1185">Reference proteome</keyword>